<evidence type="ECO:0000313" key="3">
    <source>
        <dbReference type="Proteomes" id="UP000887116"/>
    </source>
</evidence>
<name>A0A8X6G0A2_TRICU</name>
<evidence type="ECO:0000256" key="1">
    <source>
        <dbReference type="SAM" id="Phobius"/>
    </source>
</evidence>
<keyword evidence="3" id="KW-1185">Reference proteome</keyword>
<keyword evidence="1" id="KW-1133">Transmembrane helix</keyword>
<comment type="caution">
    <text evidence="2">The sequence shown here is derived from an EMBL/GenBank/DDBJ whole genome shotgun (WGS) entry which is preliminary data.</text>
</comment>
<organism evidence="2 3">
    <name type="scientific">Trichonephila clavata</name>
    <name type="common">Joro spider</name>
    <name type="synonym">Nephila clavata</name>
    <dbReference type="NCBI Taxonomy" id="2740835"/>
    <lineage>
        <taxon>Eukaryota</taxon>
        <taxon>Metazoa</taxon>
        <taxon>Ecdysozoa</taxon>
        <taxon>Arthropoda</taxon>
        <taxon>Chelicerata</taxon>
        <taxon>Arachnida</taxon>
        <taxon>Araneae</taxon>
        <taxon>Araneomorphae</taxon>
        <taxon>Entelegynae</taxon>
        <taxon>Araneoidea</taxon>
        <taxon>Nephilidae</taxon>
        <taxon>Trichonephila</taxon>
    </lineage>
</organism>
<keyword evidence="1" id="KW-0472">Membrane</keyword>
<keyword evidence="1" id="KW-0812">Transmembrane</keyword>
<protein>
    <submittedName>
        <fullName evidence="2">Uncharacterized protein</fullName>
    </submittedName>
</protein>
<sequence length="120" mass="13501">MSPSVFNTTFFFFPIVIIRLACHTDNYRTQSAQLSFPPSTFGLVGRDPLPQQPGLVFFPCFVSRSSQDPGTWVHSLFRDLGKAVSSLLIGSVLERQREYLIVSSLRIKTSFVQVDRLGET</sequence>
<accession>A0A8X6G0A2</accession>
<dbReference type="Proteomes" id="UP000887116">
    <property type="component" value="Unassembled WGS sequence"/>
</dbReference>
<dbReference type="EMBL" id="BMAO01014115">
    <property type="protein sequence ID" value="GFQ92996.1"/>
    <property type="molecule type" value="Genomic_DNA"/>
</dbReference>
<gene>
    <name evidence="2" type="ORF">TNCT_431901</name>
</gene>
<dbReference type="AlphaFoldDB" id="A0A8X6G0A2"/>
<feature type="transmembrane region" description="Helical" evidence="1">
    <location>
        <begin position="6"/>
        <end position="22"/>
    </location>
</feature>
<reference evidence="2" key="1">
    <citation type="submission" date="2020-07" db="EMBL/GenBank/DDBJ databases">
        <title>Multicomponent nature underlies the extraordinary mechanical properties of spider dragline silk.</title>
        <authorList>
            <person name="Kono N."/>
            <person name="Nakamura H."/>
            <person name="Mori M."/>
            <person name="Yoshida Y."/>
            <person name="Ohtoshi R."/>
            <person name="Malay A.D."/>
            <person name="Moran D.A.P."/>
            <person name="Tomita M."/>
            <person name="Numata K."/>
            <person name="Arakawa K."/>
        </authorList>
    </citation>
    <scope>NUCLEOTIDE SEQUENCE</scope>
</reference>
<evidence type="ECO:0000313" key="2">
    <source>
        <dbReference type="EMBL" id="GFQ92996.1"/>
    </source>
</evidence>
<proteinExistence type="predicted"/>